<protein>
    <submittedName>
        <fullName evidence="1">5-carboxymethyl-2-hydroxymuconate Delta-isomerase</fullName>
    </submittedName>
</protein>
<evidence type="ECO:0000313" key="1">
    <source>
        <dbReference type="EMBL" id="MDB1122759.1"/>
    </source>
</evidence>
<dbReference type="InterPro" id="IPR004220">
    <property type="entry name" value="5-COMe_2-OHmuconate_Isoase"/>
</dbReference>
<comment type="caution">
    <text evidence="1">The sequence shown here is derived from an EMBL/GenBank/DDBJ whole genome shotgun (WGS) entry which is preliminary data.</text>
</comment>
<proteinExistence type="predicted"/>
<dbReference type="RefSeq" id="WP_272132727.1">
    <property type="nucleotide sequence ID" value="NZ_JAQLOI010000001.1"/>
</dbReference>
<gene>
    <name evidence="1" type="ORF">PGX00_03220</name>
</gene>
<dbReference type="SUPFAM" id="SSF55331">
    <property type="entry name" value="Tautomerase/MIF"/>
    <property type="match status" value="1"/>
</dbReference>
<dbReference type="Pfam" id="PF02962">
    <property type="entry name" value="CHMI"/>
    <property type="match status" value="1"/>
</dbReference>
<reference evidence="1 2" key="1">
    <citation type="submission" date="2023-01" db="EMBL/GenBank/DDBJ databases">
        <title>Vibrio sp. KJ40-1 sp.nov, isolated from marine algae.</title>
        <authorList>
            <person name="Butt M."/>
            <person name="Kim J.M.J."/>
            <person name="Jeon C.O.C."/>
        </authorList>
    </citation>
    <scope>NUCLEOTIDE SEQUENCE [LARGE SCALE GENOMIC DNA]</scope>
    <source>
        <strain evidence="1 2">KJ40-1</strain>
    </source>
</reference>
<organism evidence="1 2">
    <name type="scientific">Vibrio algarum</name>
    <dbReference type="NCBI Taxonomy" id="3020714"/>
    <lineage>
        <taxon>Bacteria</taxon>
        <taxon>Pseudomonadati</taxon>
        <taxon>Pseudomonadota</taxon>
        <taxon>Gammaproteobacteria</taxon>
        <taxon>Vibrionales</taxon>
        <taxon>Vibrionaceae</taxon>
        <taxon>Vibrio</taxon>
    </lineage>
</organism>
<dbReference type="Proteomes" id="UP001210678">
    <property type="component" value="Unassembled WGS sequence"/>
</dbReference>
<dbReference type="EMBL" id="JAQLOI010000001">
    <property type="protein sequence ID" value="MDB1122759.1"/>
    <property type="molecule type" value="Genomic_DNA"/>
</dbReference>
<dbReference type="PANTHER" id="PTHR37950">
    <property type="entry name" value="4-HYDROXYPHENYLACETATE CATABOLISM PROTEIN"/>
    <property type="match status" value="1"/>
</dbReference>
<dbReference type="CDD" id="cd00580">
    <property type="entry name" value="CHMI"/>
    <property type="match status" value="1"/>
</dbReference>
<dbReference type="InterPro" id="IPR014347">
    <property type="entry name" value="Tautomerase/MIF_sf"/>
</dbReference>
<evidence type="ECO:0000313" key="2">
    <source>
        <dbReference type="Proteomes" id="UP001210678"/>
    </source>
</evidence>
<dbReference type="Gene3D" id="3.30.429.10">
    <property type="entry name" value="Macrophage Migration Inhibitory Factor"/>
    <property type="match status" value="1"/>
</dbReference>
<dbReference type="PANTHER" id="PTHR37950:SF1">
    <property type="entry name" value="4-HYDROXYPHENYLACETATE CATABOLISM PROTEIN"/>
    <property type="match status" value="1"/>
</dbReference>
<keyword evidence="2" id="KW-1185">Reference proteome</keyword>
<sequence>MPNIVLEYTNSVEDRVNIQGLLKDLHQVALDCGLFQADDVKSRALRCHQWLIGEYDDSEDFIHITFEMLSGRSDEQKNKLSHQLIDVLTAQAGTVKSVSVNMRDMDRSTFKKVLN</sequence>
<accession>A0ABT4YNW1</accession>
<name>A0ABT4YNW1_9VIBR</name>